<organism evidence="1 2">
    <name type="scientific">Acorus gramineus</name>
    <name type="common">Dwarf sweet flag</name>
    <dbReference type="NCBI Taxonomy" id="55184"/>
    <lineage>
        <taxon>Eukaryota</taxon>
        <taxon>Viridiplantae</taxon>
        <taxon>Streptophyta</taxon>
        <taxon>Embryophyta</taxon>
        <taxon>Tracheophyta</taxon>
        <taxon>Spermatophyta</taxon>
        <taxon>Magnoliopsida</taxon>
        <taxon>Liliopsida</taxon>
        <taxon>Acoraceae</taxon>
        <taxon>Acorus</taxon>
    </lineage>
</organism>
<proteinExistence type="predicted"/>
<reference evidence="1" key="2">
    <citation type="submission" date="2023-06" db="EMBL/GenBank/DDBJ databases">
        <authorList>
            <person name="Ma L."/>
            <person name="Liu K.-W."/>
            <person name="Li Z."/>
            <person name="Hsiao Y.-Y."/>
            <person name="Qi Y."/>
            <person name="Fu T."/>
            <person name="Tang G."/>
            <person name="Zhang D."/>
            <person name="Sun W.-H."/>
            <person name="Liu D.-K."/>
            <person name="Li Y."/>
            <person name="Chen G.-Z."/>
            <person name="Liu X.-D."/>
            <person name="Liao X.-Y."/>
            <person name="Jiang Y.-T."/>
            <person name="Yu X."/>
            <person name="Hao Y."/>
            <person name="Huang J."/>
            <person name="Zhao X.-W."/>
            <person name="Ke S."/>
            <person name="Chen Y.-Y."/>
            <person name="Wu W.-L."/>
            <person name="Hsu J.-L."/>
            <person name="Lin Y.-F."/>
            <person name="Huang M.-D."/>
            <person name="Li C.-Y."/>
            <person name="Huang L."/>
            <person name="Wang Z.-W."/>
            <person name="Zhao X."/>
            <person name="Zhong W.-Y."/>
            <person name="Peng D.-H."/>
            <person name="Ahmad S."/>
            <person name="Lan S."/>
            <person name="Zhang J.-S."/>
            <person name="Tsai W.-C."/>
            <person name="Van De Peer Y."/>
            <person name="Liu Z.-J."/>
        </authorList>
    </citation>
    <scope>NUCLEOTIDE SEQUENCE</scope>
    <source>
        <strain evidence="1">SCP</strain>
        <tissue evidence="1">Leaves</tissue>
    </source>
</reference>
<dbReference type="Proteomes" id="UP001179952">
    <property type="component" value="Unassembled WGS sequence"/>
</dbReference>
<dbReference type="Gene3D" id="2.30.240.10">
    <property type="entry name" value="At5g01610-like"/>
    <property type="match status" value="1"/>
</dbReference>
<sequence length="167" mass="18796">MSTVKAELTIDAQRVDAEIYNGDALGRKKSMDLLREISLPLGLLPLEDIEEVGLNRSTGFVWLRQKKRKDHLFRKIGRWTSYGTEITAVVENRRMRKITGVKVKELLIWVSLSDIYIDDPASEKVTFRTPTGLSRTFPATAFDVDEAEVKKIVEAAEKEEATATAVA</sequence>
<evidence type="ECO:0008006" key="3">
    <source>
        <dbReference type="Google" id="ProtNLM"/>
    </source>
</evidence>
<keyword evidence="2" id="KW-1185">Reference proteome</keyword>
<evidence type="ECO:0000313" key="2">
    <source>
        <dbReference type="Proteomes" id="UP001179952"/>
    </source>
</evidence>
<dbReference type="SUPFAM" id="SSF141562">
    <property type="entry name" value="At5g01610-like"/>
    <property type="match status" value="1"/>
</dbReference>
<dbReference type="Pfam" id="PF04398">
    <property type="entry name" value="DUF538"/>
    <property type="match status" value="1"/>
</dbReference>
<dbReference type="InterPro" id="IPR036758">
    <property type="entry name" value="At5g01610-like"/>
</dbReference>
<comment type="caution">
    <text evidence="1">The sequence shown here is derived from an EMBL/GenBank/DDBJ whole genome shotgun (WGS) entry which is preliminary data.</text>
</comment>
<reference evidence="1" key="1">
    <citation type="journal article" date="2023" name="Nat. Commun.">
        <title>Diploid and tetraploid genomes of Acorus and the evolution of monocots.</title>
        <authorList>
            <person name="Ma L."/>
            <person name="Liu K.W."/>
            <person name="Li Z."/>
            <person name="Hsiao Y.Y."/>
            <person name="Qi Y."/>
            <person name="Fu T."/>
            <person name="Tang G.D."/>
            <person name="Zhang D."/>
            <person name="Sun W.H."/>
            <person name="Liu D.K."/>
            <person name="Li Y."/>
            <person name="Chen G.Z."/>
            <person name="Liu X.D."/>
            <person name="Liao X.Y."/>
            <person name="Jiang Y.T."/>
            <person name="Yu X."/>
            <person name="Hao Y."/>
            <person name="Huang J."/>
            <person name="Zhao X.W."/>
            <person name="Ke S."/>
            <person name="Chen Y.Y."/>
            <person name="Wu W.L."/>
            <person name="Hsu J.L."/>
            <person name="Lin Y.F."/>
            <person name="Huang M.D."/>
            <person name="Li C.Y."/>
            <person name="Huang L."/>
            <person name="Wang Z.W."/>
            <person name="Zhao X."/>
            <person name="Zhong W.Y."/>
            <person name="Peng D.H."/>
            <person name="Ahmad S."/>
            <person name="Lan S."/>
            <person name="Zhang J.S."/>
            <person name="Tsai W.C."/>
            <person name="Van de Peer Y."/>
            <person name="Liu Z.J."/>
        </authorList>
    </citation>
    <scope>NUCLEOTIDE SEQUENCE</scope>
    <source>
        <strain evidence="1">SCP</strain>
    </source>
</reference>
<dbReference type="PANTHER" id="PTHR31676">
    <property type="entry name" value="T31J12.3 PROTEIN-RELATED"/>
    <property type="match status" value="1"/>
</dbReference>
<protein>
    <recommendedName>
        <fullName evidence="3">DUF538 family protein</fullName>
    </recommendedName>
</protein>
<gene>
    <name evidence="1" type="ORF">QJS04_geneDACA003132</name>
</gene>
<dbReference type="PANTHER" id="PTHR31676:SF10">
    <property type="entry name" value="EXPRESSED PROTEIN"/>
    <property type="match status" value="1"/>
</dbReference>
<accession>A0AAV9BTV6</accession>
<evidence type="ECO:0000313" key="1">
    <source>
        <dbReference type="EMBL" id="KAK1279711.1"/>
    </source>
</evidence>
<dbReference type="EMBL" id="JAUJYN010000001">
    <property type="protein sequence ID" value="KAK1279711.1"/>
    <property type="molecule type" value="Genomic_DNA"/>
</dbReference>
<dbReference type="AlphaFoldDB" id="A0AAV9BTV6"/>
<dbReference type="InterPro" id="IPR007493">
    <property type="entry name" value="DUF538"/>
</dbReference>
<name>A0AAV9BTV6_ACOGR</name>